<comment type="caution">
    <text evidence="3">The sequence shown here is derived from an EMBL/GenBank/DDBJ whole genome shotgun (WGS) entry which is preliminary data.</text>
</comment>
<keyword evidence="1" id="KW-0547">Nucleotide-binding</keyword>
<dbReference type="RefSeq" id="WP_131270153.1">
    <property type="nucleotide sequence ID" value="NZ_SJOA01000001.1"/>
</dbReference>
<evidence type="ECO:0000259" key="2">
    <source>
        <dbReference type="Pfam" id="PF24729"/>
    </source>
</evidence>
<name>A0A4R0ER89_9GAMM</name>
<dbReference type="Pfam" id="PF24729">
    <property type="entry name" value="Acb2_Tad1_hairpin"/>
    <property type="match status" value="1"/>
</dbReference>
<organism evidence="3 4">
    <name type="scientific">Acinetobacter terrae</name>
    <dbReference type="NCBI Taxonomy" id="2731247"/>
    <lineage>
        <taxon>Bacteria</taxon>
        <taxon>Pseudomonadati</taxon>
        <taxon>Pseudomonadota</taxon>
        <taxon>Gammaproteobacteria</taxon>
        <taxon>Moraxellales</taxon>
        <taxon>Moraxellaceae</taxon>
        <taxon>Acinetobacter</taxon>
        <taxon>Acinetobacter Taxon 24</taxon>
    </lineage>
</organism>
<evidence type="ECO:0000313" key="3">
    <source>
        <dbReference type="EMBL" id="TCB62218.1"/>
    </source>
</evidence>
<dbReference type="EMBL" id="SJOA01000001">
    <property type="protein sequence ID" value="TCB62218.1"/>
    <property type="molecule type" value="Genomic_DNA"/>
</dbReference>
<dbReference type="InterPro" id="IPR056098">
    <property type="entry name" value="Acb2/Tad1_hairpin"/>
</dbReference>
<sequence>MSKNLGNDVHGTEIHTDHNGVSVGHAEWFHTDNGKEDLDHGHFYNVQLGSRSVGIDFQHGPVKQHGVNGVTSEALLAILIHRTKVLNGNFPCDENKRAISYMENALALFEQRTRDRLNRGVEGQNKA</sequence>
<evidence type="ECO:0000256" key="1">
    <source>
        <dbReference type="ARBA" id="ARBA00022741"/>
    </source>
</evidence>
<dbReference type="AlphaFoldDB" id="A0A4R0ER89"/>
<protein>
    <recommendedName>
        <fullName evidence="2">Acb2/Tad1 hairpin domain-containing protein</fullName>
    </recommendedName>
</protein>
<proteinExistence type="predicted"/>
<evidence type="ECO:0000313" key="4">
    <source>
        <dbReference type="Proteomes" id="UP000291380"/>
    </source>
</evidence>
<gene>
    <name evidence="3" type="ORF">E0H85_01465</name>
</gene>
<dbReference type="OrthoDB" id="1551225at2"/>
<feature type="domain" description="Acb2/Tad1 hairpin" evidence="2">
    <location>
        <begin position="53"/>
        <end position="112"/>
    </location>
</feature>
<dbReference type="Proteomes" id="UP000291380">
    <property type="component" value="Unassembled WGS sequence"/>
</dbReference>
<reference evidence="3 4" key="1">
    <citation type="submission" date="2019-02" db="EMBL/GenBank/DDBJ databases">
        <title>High diversity of culturable Acinetobacter species in natural soil and water ecosystems.</title>
        <authorList>
            <person name="Radolfova-Krizova L."/>
            <person name="Nemec A."/>
        </authorList>
    </citation>
    <scope>NUCLEOTIDE SEQUENCE [LARGE SCALE GENOMIC DNA]</scope>
    <source>
        <strain evidence="3 4">ANC 4281</strain>
    </source>
</reference>
<accession>A0A4R0ER89</accession>